<gene>
    <name evidence="3" type="ORF">EANT1437_LOCUS11374</name>
</gene>
<evidence type="ECO:0000313" key="3">
    <source>
        <dbReference type="EMBL" id="CAD9687244.1"/>
    </source>
</evidence>
<name>A0A7S2S243_9STRA</name>
<dbReference type="Pfam" id="PF01722">
    <property type="entry name" value="BolA"/>
    <property type="match status" value="1"/>
</dbReference>
<dbReference type="InterPro" id="IPR002634">
    <property type="entry name" value="BolA"/>
</dbReference>
<dbReference type="InterPro" id="IPR036065">
    <property type="entry name" value="BolA-like_sf"/>
</dbReference>
<dbReference type="GO" id="GO:0016226">
    <property type="term" value="P:iron-sulfur cluster assembly"/>
    <property type="evidence" value="ECO:0007669"/>
    <property type="project" value="TreeGrafter"/>
</dbReference>
<dbReference type="SUPFAM" id="SSF82657">
    <property type="entry name" value="BolA-like"/>
    <property type="match status" value="1"/>
</dbReference>
<dbReference type="Gene3D" id="3.30.300.90">
    <property type="entry name" value="BolA-like"/>
    <property type="match status" value="1"/>
</dbReference>
<dbReference type="EMBL" id="HBHI01022131">
    <property type="protein sequence ID" value="CAD9687244.1"/>
    <property type="molecule type" value="Transcribed_RNA"/>
</dbReference>
<dbReference type="PANTHER" id="PTHR46230">
    <property type="match status" value="1"/>
</dbReference>
<dbReference type="AlphaFoldDB" id="A0A7S2S243"/>
<evidence type="ECO:0000256" key="2">
    <source>
        <dbReference type="SAM" id="SignalP"/>
    </source>
</evidence>
<keyword evidence="2" id="KW-0732">Signal</keyword>
<sequence length="138" mass="14961">MAMAFTRLAIILVIMISASVRAFTTRNPALSGMKSRLTSTSQILIARPMSTQDSPEGGPAIVDVCKGKISKLLETDDVRVTGAYDDPNGSHISVEVVSPLFAGKRAVQRQQMVYKAIWEELQGPVHAVDSMICKTPDE</sequence>
<organism evidence="3">
    <name type="scientific">Eucampia antarctica</name>
    <dbReference type="NCBI Taxonomy" id="49252"/>
    <lineage>
        <taxon>Eukaryota</taxon>
        <taxon>Sar</taxon>
        <taxon>Stramenopiles</taxon>
        <taxon>Ochrophyta</taxon>
        <taxon>Bacillariophyta</taxon>
        <taxon>Mediophyceae</taxon>
        <taxon>Biddulphiophycidae</taxon>
        <taxon>Hemiaulales</taxon>
        <taxon>Hemiaulaceae</taxon>
        <taxon>Eucampia</taxon>
    </lineage>
</organism>
<protein>
    <recommendedName>
        <fullName evidence="4">BolA-like protein</fullName>
    </recommendedName>
</protein>
<feature type="signal peptide" evidence="2">
    <location>
        <begin position="1"/>
        <end position="22"/>
    </location>
</feature>
<comment type="similarity">
    <text evidence="1">Belongs to the BolA/IbaG family.</text>
</comment>
<dbReference type="PANTHER" id="PTHR46230:SF4">
    <property type="entry name" value="PROTEIN BOLA4, CHLOROPLASTIC_MITOCHONDRIAL"/>
    <property type="match status" value="1"/>
</dbReference>
<proteinExistence type="inferred from homology"/>
<evidence type="ECO:0008006" key="4">
    <source>
        <dbReference type="Google" id="ProtNLM"/>
    </source>
</evidence>
<accession>A0A7S2S243</accession>
<evidence type="ECO:0000256" key="1">
    <source>
        <dbReference type="RuleBase" id="RU003860"/>
    </source>
</evidence>
<reference evidence="3" key="1">
    <citation type="submission" date="2021-01" db="EMBL/GenBank/DDBJ databases">
        <authorList>
            <person name="Corre E."/>
            <person name="Pelletier E."/>
            <person name="Niang G."/>
            <person name="Scheremetjew M."/>
            <person name="Finn R."/>
            <person name="Kale V."/>
            <person name="Holt S."/>
            <person name="Cochrane G."/>
            <person name="Meng A."/>
            <person name="Brown T."/>
            <person name="Cohen L."/>
        </authorList>
    </citation>
    <scope>NUCLEOTIDE SEQUENCE</scope>
    <source>
        <strain evidence="3">CCMP1452</strain>
    </source>
</reference>
<feature type="chain" id="PRO_5030504220" description="BolA-like protein" evidence="2">
    <location>
        <begin position="23"/>
        <end position="138"/>
    </location>
</feature>